<dbReference type="HAMAP" id="MF_01007">
    <property type="entry name" value="16SrRNA_methyltr_H"/>
    <property type="match status" value="1"/>
</dbReference>
<accession>A0AA86IZJ3</accession>
<evidence type="ECO:0000256" key="2">
    <source>
        <dbReference type="ARBA" id="ARBA00022552"/>
    </source>
</evidence>
<dbReference type="AlphaFoldDB" id="A0AA86IZJ3"/>
<comment type="function">
    <text evidence="6">Specifically methylates the N4 position of cytidine in position 1402 (C1402) of 16S rRNA.</text>
</comment>
<keyword evidence="4 6" id="KW-0808">Transferase</keyword>
<feature type="region of interest" description="Disordered" evidence="7">
    <location>
        <begin position="258"/>
        <end position="299"/>
    </location>
</feature>
<dbReference type="Gene3D" id="1.10.150.170">
    <property type="entry name" value="Putative methyltransferase TM0872, insert domain"/>
    <property type="match status" value="1"/>
</dbReference>
<dbReference type="Gene3D" id="3.40.50.150">
    <property type="entry name" value="Vaccinia Virus protein VP39"/>
    <property type="match status" value="1"/>
</dbReference>
<dbReference type="InterPro" id="IPR002903">
    <property type="entry name" value="RsmH"/>
</dbReference>
<dbReference type="KEGG" id="lto:RGQ30_04690"/>
<keyword evidence="9" id="KW-1185">Reference proteome</keyword>
<protein>
    <recommendedName>
        <fullName evidence="6">Ribosomal RNA small subunit methyltransferase H</fullName>
        <ecNumber evidence="6">2.1.1.199</ecNumber>
    </recommendedName>
    <alternativeName>
        <fullName evidence="6">16S rRNA m(4)C1402 methyltransferase</fullName>
    </alternativeName>
    <alternativeName>
        <fullName evidence="6">rRNA (cytosine-N(4)-)-methyltransferase RsmH</fullName>
    </alternativeName>
</protein>
<dbReference type="Pfam" id="PF01795">
    <property type="entry name" value="Methyltransf_5"/>
    <property type="match status" value="1"/>
</dbReference>
<dbReference type="GO" id="GO:0071424">
    <property type="term" value="F:rRNA (cytosine-N4-)-methyltransferase activity"/>
    <property type="evidence" value="ECO:0007669"/>
    <property type="project" value="UniProtKB-UniRule"/>
</dbReference>
<feature type="binding site" evidence="6">
    <location>
        <position position="100"/>
    </location>
    <ligand>
        <name>S-adenosyl-L-methionine</name>
        <dbReference type="ChEBI" id="CHEBI:59789"/>
    </ligand>
</feature>
<dbReference type="Proteomes" id="UP001329151">
    <property type="component" value="Chromosome"/>
</dbReference>
<proteinExistence type="inferred from homology"/>
<feature type="binding site" evidence="6">
    <location>
        <position position="107"/>
    </location>
    <ligand>
        <name>S-adenosyl-L-methionine</name>
        <dbReference type="ChEBI" id="CHEBI:59789"/>
    </ligand>
</feature>
<dbReference type="GO" id="GO:0070475">
    <property type="term" value="P:rRNA base methylation"/>
    <property type="evidence" value="ECO:0007669"/>
    <property type="project" value="UniProtKB-UniRule"/>
</dbReference>
<dbReference type="RefSeq" id="WP_130558510.1">
    <property type="nucleotide sequence ID" value="NZ_AP028947.1"/>
</dbReference>
<dbReference type="InterPro" id="IPR029063">
    <property type="entry name" value="SAM-dependent_MTases_sf"/>
</dbReference>
<reference evidence="8 9" key="1">
    <citation type="submission" date="2023-10" db="EMBL/GenBank/DDBJ databases">
        <title>Complete Genome Sequence of Limnobacter thiooxidans CS-K2T, Isolated from freshwater lake sediments in Bavaria, Germany.</title>
        <authorList>
            <person name="Naruki M."/>
            <person name="Watanabe A."/>
            <person name="Warashina T."/>
            <person name="Morita T."/>
            <person name="Arakawa K."/>
        </authorList>
    </citation>
    <scope>NUCLEOTIDE SEQUENCE [LARGE SCALE GENOMIC DNA]</scope>
    <source>
        <strain evidence="8 9">CS-K2</strain>
    </source>
</reference>
<evidence type="ECO:0000256" key="4">
    <source>
        <dbReference type="ARBA" id="ARBA00022679"/>
    </source>
</evidence>
<dbReference type="NCBIfam" id="TIGR00006">
    <property type="entry name" value="16S rRNA (cytosine(1402)-N(4))-methyltransferase RsmH"/>
    <property type="match status" value="1"/>
</dbReference>
<evidence type="ECO:0000313" key="9">
    <source>
        <dbReference type="Proteomes" id="UP001329151"/>
    </source>
</evidence>
<dbReference type="InterPro" id="IPR023397">
    <property type="entry name" value="SAM-dep_MeTrfase_MraW_recog"/>
</dbReference>
<evidence type="ECO:0000256" key="6">
    <source>
        <dbReference type="HAMAP-Rule" id="MF_01007"/>
    </source>
</evidence>
<dbReference type="PIRSF" id="PIRSF004486">
    <property type="entry name" value="MraW"/>
    <property type="match status" value="1"/>
</dbReference>
<dbReference type="SUPFAM" id="SSF53335">
    <property type="entry name" value="S-adenosyl-L-methionine-dependent methyltransferases"/>
    <property type="match status" value="1"/>
</dbReference>
<evidence type="ECO:0000256" key="7">
    <source>
        <dbReference type="SAM" id="MobiDB-lite"/>
    </source>
</evidence>
<dbReference type="GO" id="GO:0005737">
    <property type="term" value="C:cytoplasm"/>
    <property type="evidence" value="ECO:0007669"/>
    <property type="project" value="UniProtKB-SubCell"/>
</dbReference>
<organism evidence="8 9">
    <name type="scientific">Limnobacter thiooxidans</name>
    <dbReference type="NCBI Taxonomy" id="131080"/>
    <lineage>
        <taxon>Bacteria</taxon>
        <taxon>Pseudomonadati</taxon>
        <taxon>Pseudomonadota</taxon>
        <taxon>Betaproteobacteria</taxon>
        <taxon>Burkholderiales</taxon>
        <taxon>Burkholderiaceae</taxon>
        <taxon>Limnobacter</taxon>
    </lineage>
</organism>
<dbReference type="PANTHER" id="PTHR11265">
    <property type="entry name" value="S-ADENOSYL-METHYLTRANSFERASE MRAW"/>
    <property type="match status" value="1"/>
</dbReference>
<dbReference type="SUPFAM" id="SSF81799">
    <property type="entry name" value="Putative methyltransferase TM0872, insert domain"/>
    <property type="match status" value="1"/>
</dbReference>
<gene>
    <name evidence="6 8" type="primary">rsmH</name>
    <name evidence="8" type="ORF">RGQ30_04690</name>
</gene>
<keyword evidence="6" id="KW-0963">Cytoplasm</keyword>
<keyword evidence="2 6" id="KW-0698">rRNA processing</keyword>
<name>A0AA86IZJ3_9BURK</name>
<evidence type="ECO:0000256" key="3">
    <source>
        <dbReference type="ARBA" id="ARBA00022603"/>
    </source>
</evidence>
<keyword evidence="3 6" id="KW-0489">Methyltransferase</keyword>
<comment type="similarity">
    <text evidence="1 6">Belongs to the methyltransferase superfamily. RsmH family.</text>
</comment>
<comment type="catalytic activity">
    <reaction evidence="6">
        <text>cytidine(1402) in 16S rRNA + S-adenosyl-L-methionine = N(4)-methylcytidine(1402) in 16S rRNA + S-adenosyl-L-homocysteine + H(+)</text>
        <dbReference type="Rhea" id="RHEA:42928"/>
        <dbReference type="Rhea" id="RHEA-COMP:10286"/>
        <dbReference type="Rhea" id="RHEA-COMP:10287"/>
        <dbReference type="ChEBI" id="CHEBI:15378"/>
        <dbReference type="ChEBI" id="CHEBI:57856"/>
        <dbReference type="ChEBI" id="CHEBI:59789"/>
        <dbReference type="ChEBI" id="CHEBI:74506"/>
        <dbReference type="ChEBI" id="CHEBI:82748"/>
        <dbReference type="EC" id="2.1.1.199"/>
    </reaction>
</comment>
<feature type="binding site" evidence="6">
    <location>
        <position position="79"/>
    </location>
    <ligand>
        <name>S-adenosyl-L-methionine</name>
        <dbReference type="ChEBI" id="CHEBI:59789"/>
    </ligand>
</feature>
<dbReference type="EC" id="2.1.1.199" evidence="6"/>
<dbReference type="EMBL" id="AP028947">
    <property type="protein sequence ID" value="BET24968.1"/>
    <property type="molecule type" value="Genomic_DNA"/>
</dbReference>
<feature type="binding site" evidence="6">
    <location>
        <position position="55"/>
    </location>
    <ligand>
        <name>S-adenosyl-L-methionine</name>
        <dbReference type="ChEBI" id="CHEBI:59789"/>
    </ligand>
</feature>
<evidence type="ECO:0000256" key="5">
    <source>
        <dbReference type="ARBA" id="ARBA00022691"/>
    </source>
</evidence>
<keyword evidence="5 6" id="KW-0949">S-adenosyl-L-methionine</keyword>
<feature type="compositionally biased region" description="Basic and acidic residues" evidence="7">
    <location>
        <begin position="279"/>
        <end position="295"/>
    </location>
</feature>
<comment type="subcellular location">
    <subcellularLocation>
        <location evidence="6">Cytoplasm</location>
    </subcellularLocation>
</comment>
<dbReference type="PANTHER" id="PTHR11265:SF0">
    <property type="entry name" value="12S RRNA N4-METHYLCYTIDINE METHYLTRANSFERASE"/>
    <property type="match status" value="1"/>
</dbReference>
<evidence type="ECO:0000313" key="8">
    <source>
        <dbReference type="EMBL" id="BET24968.1"/>
    </source>
</evidence>
<sequence length="324" mass="35714">MASTFEHIPVLLQPTVDALLHHPDGVYLDCTFGRGGHSRALLAKLSTAGRLIALDRDPQAVQAMGQIEDARFQGVRCAFADLESALDSLGLDQVDGILMDIGVSSPQIDQADRGFSFRRDGPLDMRMDPQTGESAADFLARAEAREIKEVIKNYGEERFAVQIAAAIVARREERAIATTLDLAQIVAGAVRTREPGQDPATRTFQALRIHVNQELAQLEQGLTAAFKRLKVGGRLAVISFHSLEDRITKQFIEKLANPKSQQDARLRKLPLPEPMPLMKKLERIKPTREESELNPRSRSSVLRVAEKLAELPAASSGKRAVWAD</sequence>
<evidence type="ECO:0000256" key="1">
    <source>
        <dbReference type="ARBA" id="ARBA00010396"/>
    </source>
</evidence>
<feature type="binding site" evidence="6">
    <location>
        <begin position="35"/>
        <end position="37"/>
    </location>
    <ligand>
        <name>S-adenosyl-L-methionine</name>
        <dbReference type="ChEBI" id="CHEBI:59789"/>
    </ligand>
</feature>